<dbReference type="GO" id="GO:0030638">
    <property type="term" value="P:polyketide metabolic process"/>
    <property type="evidence" value="ECO:0007669"/>
    <property type="project" value="InterPro"/>
</dbReference>
<dbReference type="AlphaFoldDB" id="A0A2S3ZFX5"/>
<evidence type="ECO:0008006" key="3">
    <source>
        <dbReference type="Google" id="ProtNLM"/>
    </source>
</evidence>
<proteinExistence type="predicted"/>
<keyword evidence="2" id="KW-1185">Reference proteome</keyword>
<dbReference type="InterPro" id="IPR032710">
    <property type="entry name" value="NTF2-like_dom_sf"/>
</dbReference>
<dbReference type="Gene3D" id="3.10.450.50">
    <property type="match status" value="1"/>
</dbReference>
<dbReference type="RefSeq" id="WP_103460383.1">
    <property type="nucleotide sequence ID" value="NZ_PPXD01000011.1"/>
</dbReference>
<comment type="caution">
    <text evidence="1">The sequence shown here is derived from an EMBL/GenBank/DDBJ whole genome shotgun (WGS) entry which is preliminary data.</text>
</comment>
<evidence type="ECO:0000313" key="1">
    <source>
        <dbReference type="EMBL" id="POH65974.1"/>
    </source>
</evidence>
<organism evidence="1 2">
    <name type="scientific">Cryobacterium zongtaii</name>
    <dbReference type="NCBI Taxonomy" id="1259217"/>
    <lineage>
        <taxon>Bacteria</taxon>
        <taxon>Bacillati</taxon>
        <taxon>Actinomycetota</taxon>
        <taxon>Actinomycetes</taxon>
        <taxon>Micrococcales</taxon>
        <taxon>Microbacteriaceae</taxon>
        <taxon>Cryobacterium</taxon>
    </lineage>
</organism>
<dbReference type="Proteomes" id="UP000237340">
    <property type="component" value="Unassembled WGS sequence"/>
</dbReference>
<dbReference type="Pfam" id="PF07366">
    <property type="entry name" value="SnoaL"/>
    <property type="match status" value="1"/>
</dbReference>
<dbReference type="SUPFAM" id="SSF54427">
    <property type="entry name" value="NTF2-like"/>
    <property type="match status" value="1"/>
</dbReference>
<name>A0A2S3ZFX5_9MICO</name>
<reference evidence="1 2" key="1">
    <citation type="submission" date="2018-01" db="EMBL/GenBank/DDBJ databases">
        <title>Cryobacterium sp. nov., from glaciers in China.</title>
        <authorList>
            <person name="Liu Q."/>
            <person name="Xin Y.-H."/>
        </authorList>
    </citation>
    <scope>NUCLEOTIDE SEQUENCE [LARGE SCALE GENOMIC DNA]</scope>
    <source>
        <strain evidence="1 2">TMN-42</strain>
    </source>
</reference>
<evidence type="ECO:0000313" key="2">
    <source>
        <dbReference type="Proteomes" id="UP000237340"/>
    </source>
</evidence>
<gene>
    <name evidence="1" type="ORF">C3B61_09420</name>
</gene>
<dbReference type="EMBL" id="PPXD01000011">
    <property type="protein sequence ID" value="POH65974.1"/>
    <property type="molecule type" value="Genomic_DNA"/>
</dbReference>
<sequence>MKDLVVQMISLLSDLVCTIDVGPLVDGDHVVVRWVATGHYGGGMPGAGAPVGREMTFHGTGILRIANDRVIEYWLNADTLDLMTQLPVGAG</sequence>
<dbReference type="InterPro" id="IPR009959">
    <property type="entry name" value="Cyclase_SnoaL-like"/>
</dbReference>
<accession>A0A2S3ZFX5</accession>
<protein>
    <recommendedName>
        <fullName evidence="3">Ester cyclase</fullName>
    </recommendedName>
</protein>